<evidence type="ECO:0000256" key="5">
    <source>
        <dbReference type="SAM" id="Phobius"/>
    </source>
</evidence>
<proteinExistence type="predicted"/>
<organism evidence="6 7">
    <name type="scientific">Saprolegnia parasitica (strain CBS 223.65)</name>
    <dbReference type="NCBI Taxonomy" id="695850"/>
    <lineage>
        <taxon>Eukaryota</taxon>
        <taxon>Sar</taxon>
        <taxon>Stramenopiles</taxon>
        <taxon>Oomycota</taxon>
        <taxon>Saprolegniomycetes</taxon>
        <taxon>Saprolegniales</taxon>
        <taxon>Saprolegniaceae</taxon>
        <taxon>Saprolegnia</taxon>
    </lineage>
</organism>
<keyword evidence="3 5" id="KW-1133">Transmembrane helix</keyword>
<protein>
    <recommendedName>
        <fullName evidence="8">Protein kinase domain-containing protein</fullName>
    </recommendedName>
</protein>
<sequence length="284" mass="30934">MDGGNLRQYLDKKREGEPVPFEYSTLDIAWVIANALADLHRNGFLHRDPKSLNTLLVCGLGVLLLLPHDDEGAKHDYAAIHADADVTGWALTKDVRFWYLFFAVLIGVGSGLFVMANLAFLLESAAARRTPSRPTSLSSRCATSWAGSRSGISRTRLGLAMTMLGQLLFVLAPLGWFFVPVAVGGIAEGFLFPTYTVLTRELFGAKYFGENFGAMTLANAIGFPLLLGPLSSRLYRIASALDPTSGAEVCVGRHCFFWLFAIAFGLNGLGLYCAYKLHLAMRTS</sequence>
<feature type="transmembrane region" description="Helical" evidence="5">
    <location>
        <begin position="256"/>
        <end position="275"/>
    </location>
</feature>
<dbReference type="InterPro" id="IPR036259">
    <property type="entry name" value="MFS_trans_sf"/>
</dbReference>
<dbReference type="PANTHER" id="PTHR21576">
    <property type="entry name" value="UNCHARACTERIZED NODULIN-LIKE PROTEIN"/>
    <property type="match status" value="1"/>
</dbReference>
<dbReference type="STRING" id="695850.A0A067BHH6"/>
<accession>A0A067BHH6</accession>
<reference evidence="6 7" key="1">
    <citation type="journal article" date="2013" name="PLoS Genet.">
        <title>Distinctive expansion of potential virulence genes in the genome of the oomycete fish pathogen Saprolegnia parasitica.</title>
        <authorList>
            <person name="Jiang R.H."/>
            <person name="de Bruijn I."/>
            <person name="Haas B.J."/>
            <person name="Belmonte R."/>
            <person name="Lobach L."/>
            <person name="Christie J."/>
            <person name="van den Ackerveken G."/>
            <person name="Bottin A."/>
            <person name="Bulone V."/>
            <person name="Diaz-Moreno S.M."/>
            <person name="Dumas B."/>
            <person name="Fan L."/>
            <person name="Gaulin E."/>
            <person name="Govers F."/>
            <person name="Grenville-Briggs L.J."/>
            <person name="Horner N.R."/>
            <person name="Levin J.Z."/>
            <person name="Mammella M."/>
            <person name="Meijer H.J."/>
            <person name="Morris P."/>
            <person name="Nusbaum C."/>
            <person name="Oome S."/>
            <person name="Phillips A.J."/>
            <person name="van Rooyen D."/>
            <person name="Rzeszutek E."/>
            <person name="Saraiva M."/>
            <person name="Secombes C.J."/>
            <person name="Seidl M.F."/>
            <person name="Snel B."/>
            <person name="Stassen J.H."/>
            <person name="Sykes S."/>
            <person name="Tripathy S."/>
            <person name="van den Berg H."/>
            <person name="Vega-Arreguin J.C."/>
            <person name="Wawra S."/>
            <person name="Young S.K."/>
            <person name="Zeng Q."/>
            <person name="Dieguez-Uribeondo J."/>
            <person name="Russ C."/>
            <person name="Tyler B.M."/>
            <person name="van West P."/>
        </authorList>
    </citation>
    <scope>NUCLEOTIDE SEQUENCE [LARGE SCALE GENOMIC DNA]</scope>
    <source>
        <strain evidence="6 7">CBS 223.65</strain>
    </source>
</reference>
<feature type="transmembrane region" description="Helical" evidence="5">
    <location>
        <begin position="97"/>
        <end position="122"/>
    </location>
</feature>
<evidence type="ECO:0000256" key="2">
    <source>
        <dbReference type="ARBA" id="ARBA00022692"/>
    </source>
</evidence>
<feature type="transmembrane region" description="Helical" evidence="5">
    <location>
        <begin position="51"/>
        <end position="68"/>
    </location>
</feature>
<dbReference type="InterPro" id="IPR011009">
    <property type="entry name" value="Kinase-like_dom_sf"/>
</dbReference>
<evidence type="ECO:0008006" key="8">
    <source>
        <dbReference type="Google" id="ProtNLM"/>
    </source>
</evidence>
<name>A0A067BHH6_SAPPC</name>
<dbReference type="SUPFAM" id="SSF56112">
    <property type="entry name" value="Protein kinase-like (PK-like)"/>
    <property type="match status" value="1"/>
</dbReference>
<keyword evidence="7" id="KW-1185">Reference proteome</keyword>
<evidence type="ECO:0000313" key="6">
    <source>
        <dbReference type="EMBL" id="KDO17839.1"/>
    </source>
</evidence>
<dbReference type="SUPFAM" id="SSF103473">
    <property type="entry name" value="MFS general substrate transporter"/>
    <property type="match status" value="1"/>
</dbReference>
<dbReference type="RefSeq" id="XP_012211454.1">
    <property type="nucleotide sequence ID" value="XM_012356064.1"/>
</dbReference>
<keyword evidence="2 5" id="KW-0812">Transmembrane</keyword>
<evidence type="ECO:0000256" key="1">
    <source>
        <dbReference type="ARBA" id="ARBA00004141"/>
    </source>
</evidence>
<evidence type="ECO:0000313" key="7">
    <source>
        <dbReference type="Proteomes" id="UP000030745"/>
    </source>
</evidence>
<feature type="transmembrane region" description="Helical" evidence="5">
    <location>
        <begin position="157"/>
        <end position="179"/>
    </location>
</feature>
<dbReference type="AlphaFoldDB" id="A0A067BHH6"/>
<dbReference type="Proteomes" id="UP000030745">
    <property type="component" value="Unassembled WGS sequence"/>
</dbReference>
<dbReference type="Gene3D" id="1.10.510.10">
    <property type="entry name" value="Transferase(Phosphotransferase) domain 1"/>
    <property type="match status" value="1"/>
</dbReference>
<evidence type="ECO:0000256" key="3">
    <source>
        <dbReference type="ARBA" id="ARBA00022989"/>
    </source>
</evidence>
<dbReference type="VEuPathDB" id="FungiDB:SPRG_21778"/>
<dbReference type="KEGG" id="spar:SPRG_21778"/>
<dbReference type="OrthoDB" id="410267at2759"/>
<keyword evidence="4 5" id="KW-0472">Membrane</keyword>
<dbReference type="GeneID" id="24142336"/>
<evidence type="ECO:0000256" key="4">
    <source>
        <dbReference type="ARBA" id="ARBA00023136"/>
    </source>
</evidence>
<comment type="subcellular location">
    <subcellularLocation>
        <location evidence="1">Membrane</location>
        <topology evidence="1">Multi-pass membrane protein</topology>
    </subcellularLocation>
</comment>
<dbReference type="PANTHER" id="PTHR21576:SF158">
    <property type="entry name" value="RIBOSOMAL RNA-PROCESSING PROTEIN 12-LIKE CONSERVED DOMAIN-CONTAINING PROTEIN"/>
    <property type="match status" value="1"/>
</dbReference>
<dbReference type="GO" id="GO:0016020">
    <property type="term" value="C:membrane"/>
    <property type="evidence" value="ECO:0007669"/>
    <property type="project" value="UniProtKB-SubCell"/>
</dbReference>
<gene>
    <name evidence="6" type="ORF">SPRG_21778</name>
</gene>
<dbReference type="EMBL" id="KK583554">
    <property type="protein sequence ID" value="KDO17839.1"/>
    <property type="molecule type" value="Genomic_DNA"/>
</dbReference>